<keyword evidence="3" id="KW-0808">Transferase</keyword>
<sequence>MIAMEIKNDVKSDEVSKLVIELMSGEKGNEMRKNAIDFKNKAKEACTFPSGSSMVNLDKLIHLL</sequence>
<keyword evidence="4" id="KW-1185">Reference proteome</keyword>
<dbReference type="EC" id="2.4.1.324" evidence="2"/>
<dbReference type="Gene3D" id="3.40.50.2000">
    <property type="entry name" value="Glycogen Phosphorylase B"/>
    <property type="match status" value="2"/>
</dbReference>
<dbReference type="Proteomes" id="UP000215914">
    <property type="component" value="Chromosome 5"/>
</dbReference>
<dbReference type="AlphaFoldDB" id="A0A251UV93"/>
<comment type="similarity">
    <text evidence="1">Belongs to the UDP-glycosyltransferase family.</text>
</comment>
<reference evidence="2 4" key="1">
    <citation type="journal article" date="2017" name="Nature">
        <title>The sunflower genome provides insights into oil metabolism, flowering and Asterid evolution.</title>
        <authorList>
            <person name="Badouin H."/>
            <person name="Gouzy J."/>
            <person name="Grassa C.J."/>
            <person name="Murat F."/>
            <person name="Staton S.E."/>
            <person name="Cottret L."/>
            <person name="Lelandais-Briere C."/>
            <person name="Owens G.L."/>
            <person name="Carrere S."/>
            <person name="Mayjonade B."/>
            <person name="Legrand L."/>
            <person name="Gill N."/>
            <person name="Kane N.C."/>
            <person name="Bowers J.E."/>
            <person name="Hubner S."/>
            <person name="Bellec A."/>
            <person name="Berard A."/>
            <person name="Berges H."/>
            <person name="Blanchet N."/>
            <person name="Boniface M.C."/>
            <person name="Brunel D."/>
            <person name="Catrice O."/>
            <person name="Chaidir N."/>
            <person name="Claudel C."/>
            <person name="Donnadieu C."/>
            <person name="Faraut T."/>
            <person name="Fievet G."/>
            <person name="Helmstetter N."/>
            <person name="King M."/>
            <person name="Knapp S.J."/>
            <person name="Lai Z."/>
            <person name="Le Paslier M.C."/>
            <person name="Lippi Y."/>
            <person name="Lorenzon L."/>
            <person name="Mandel J.R."/>
            <person name="Marage G."/>
            <person name="Marchand G."/>
            <person name="Marquand E."/>
            <person name="Bret-Mestries E."/>
            <person name="Morien E."/>
            <person name="Nambeesan S."/>
            <person name="Nguyen T."/>
            <person name="Pegot-Espagnet P."/>
            <person name="Pouilly N."/>
            <person name="Raftis F."/>
            <person name="Sallet E."/>
            <person name="Schiex T."/>
            <person name="Thomas J."/>
            <person name="Vandecasteele C."/>
            <person name="Vares D."/>
            <person name="Vear F."/>
            <person name="Vautrin S."/>
            <person name="Crespi M."/>
            <person name="Mangin B."/>
            <person name="Burke J.M."/>
            <person name="Salse J."/>
            <person name="Munos S."/>
            <person name="Vincourt P."/>
            <person name="Rieseberg L.H."/>
            <person name="Langlade N.B."/>
        </authorList>
    </citation>
    <scope>NUCLEOTIDE SEQUENCE [LARGE SCALE GENOMIC DNA]</scope>
    <source>
        <strain evidence="4">cv. SF193</strain>
        <tissue evidence="2">Leaves</tissue>
    </source>
</reference>
<protein>
    <submittedName>
        <fullName evidence="2">7-deoxyloganetin glucosyltransferase</fullName>
        <ecNumber evidence="2">2.4.1.324</ecNumber>
    </submittedName>
    <submittedName>
        <fullName evidence="3">Putative UDP-glucuronosyl/UDP-glucosyltransferase</fullName>
    </submittedName>
</protein>
<proteinExistence type="inferred from homology"/>
<dbReference type="OMA" id="IDEIMHA"/>
<evidence type="ECO:0000256" key="1">
    <source>
        <dbReference type="ARBA" id="ARBA00009995"/>
    </source>
</evidence>
<evidence type="ECO:0000313" key="4">
    <source>
        <dbReference type="Proteomes" id="UP000215914"/>
    </source>
</evidence>
<dbReference type="EMBL" id="MNCJ02000320">
    <property type="protein sequence ID" value="KAF5807627.1"/>
    <property type="molecule type" value="Genomic_DNA"/>
</dbReference>
<dbReference type="PANTHER" id="PTHR11926:SF1557">
    <property type="entry name" value="7-DEOXYLOGANETIN GLUCOSYLTRANSFERASE"/>
    <property type="match status" value="1"/>
</dbReference>
<organism evidence="3 4">
    <name type="scientific">Helianthus annuus</name>
    <name type="common">Common sunflower</name>
    <dbReference type="NCBI Taxonomy" id="4232"/>
    <lineage>
        <taxon>Eukaryota</taxon>
        <taxon>Viridiplantae</taxon>
        <taxon>Streptophyta</taxon>
        <taxon>Embryophyta</taxon>
        <taxon>Tracheophyta</taxon>
        <taxon>Spermatophyta</taxon>
        <taxon>Magnoliopsida</taxon>
        <taxon>eudicotyledons</taxon>
        <taxon>Gunneridae</taxon>
        <taxon>Pentapetalae</taxon>
        <taxon>asterids</taxon>
        <taxon>campanulids</taxon>
        <taxon>Asterales</taxon>
        <taxon>Asteraceae</taxon>
        <taxon>Asteroideae</taxon>
        <taxon>Heliantheae alliance</taxon>
        <taxon>Heliantheae</taxon>
        <taxon>Helianthus</taxon>
    </lineage>
</organism>
<keyword evidence="2" id="KW-0328">Glycosyltransferase</keyword>
<name>A0A251UV93_HELAN</name>
<evidence type="ECO:0000313" key="3">
    <source>
        <dbReference type="EMBL" id="OTG26692.1"/>
    </source>
</evidence>
<dbReference type="InParanoid" id="A0A251UV93"/>
<gene>
    <name evidence="3" type="ORF">HannXRQ_Chr05g0161461</name>
    <name evidence="2" type="ORF">HanXRQr2_Chr05g0235751</name>
</gene>
<accession>A0A251UV93</accession>
<dbReference type="SUPFAM" id="SSF53756">
    <property type="entry name" value="UDP-Glycosyltransferase/glycogen phosphorylase"/>
    <property type="match status" value="1"/>
</dbReference>
<reference evidence="2" key="3">
    <citation type="submission" date="2020-06" db="EMBL/GenBank/DDBJ databases">
        <title>Helianthus annuus Genome sequencing and assembly Release 2.</title>
        <authorList>
            <person name="Gouzy J."/>
            <person name="Langlade N."/>
            <person name="Munos S."/>
        </authorList>
    </citation>
    <scope>NUCLEOTIDE SEQUENCE</scope>
    <source>
        <tissue evidence="2">Leaves</tissue>
    </source>
</reference>
<dbReference type="PANTHER" id="PTHR11926">
    <property type="entry name" value="GLUCOSYL/GLUCURONOSYL TRANSFERASES"/>
    <property type="match status" value="1"/>
</dbReference>
<dbReference type="Gramene" id="mRNA:HanXRQr2_Chr05g0235751">
    <property type="protein sequence ID" value="CDS:HanXRQr2_Chr05g0235751.1"/>
    <property type="gene ID" value="HanXRQr2_Chr05g0235751"/>
</dbReference>
<dbReference type="EMBL" id="CM007894">
    <property type="protein sequence ID" value="OTG26692.1"/>
    <property type="molecule type" value="Genomic_DNA"/>
</dbReference>
<reference evidence="3" key="2">
    <citation type="submission" date="2017-02" db="EMBL/GenBank/DDBJ databases">
        <title>Sunflower complete genome.</title>
        <authorList>
            <person name="Langlade N."/>
            <person name="Munos S."/>
        </authorList>
    </citation>
    <scope>NUCLEOTIDE SEQUENCE [LARGE SCALE GENOMIC DNA]</scope>
    <source>
        <tissue evidence="3">Leaves</tissue>
    </source>
</reference>
<evidence type="ECO:0000313" key="2">
    <source>
        <dbReference type="EMBL" id="KAF5807627.1"/>
    </source>
</evidence>
<dbReference type="GO" id="GO:0016757">
    <property type="term" value="F:glycosyltransferase activity"/>
    <property type="evidence" value="ECO:0007669"/>
    <property type="project" value="UniProtKB-KW"/>
</dbReference>